<name>A0AAE3QJ74_9BACT</name>
<dbReference type="PANTHER" id="PTHR30348">
    <property type="entry name" value="UNCHARACTERIZED PROTEIN YECE"/>
    <property type="match status" value="1"/>
</dbReference>
<dbReference type="Gene3D" id="3.20.20.410">
    <property type="entry name" value="Protein of unknown function UPF0759"/>
    <property type="match status" value="1"/>
</dbReference>
<dbReference type="InterPro" id="IPR036520">
    <property type="entry name" value="UPF0759_sf"/>
</dbReference>
<organism evidence="1 2">
    <name type="scientific">Xanthocytophaga flava</name>
    <dbReference type="NCBI Taxonomy" id="3048013"/>
    <lineage>
        <taxon>Bacteria</taxon>
        <taxon>Pseudomonadati</taxon>
        <taxon>Bacteroidota</taxon>
        <taxon>Cytophagia</taxon>
        <taxon>Cytophagales</taxon>
        <taxon>Rhodocytophagaceae</taxon>
        <taxon>Xanthocytophaga</taxon>
    </lineage>
</organism>
<gene>
    <name evidence="1" type="ORF">QNI16_07515</name>
</gene>
<proteinExistence type="predicted"/>
<dbReference type="EMBL" id="JASJOS010000003">
    <property type="protein sequence ID" value="MDJ1480327.1"/>
    <property type="molecule type" value="Genomic_DNA"/>
</dbReference>
<accession>A0AAE3QJ74</accession>
<evidence type="ECO:0000313" key="1">
    <source>
        <dbReference type="EMBL" id="MDJ1480327.1"/>
    </source>
</evidence>
<dbReference type="RefSeq" id="WP_313976911.1">
    <property type="nucleotide sequence ID" value="NZ_JASJOS010000003.1"/>
</dbReference>
<comment type="caution">
    <text evidence="1">The sequence shown here is derived from an EMBL/GenBank/DDBJ whole genome shotgun (WGS) entry which is preliminary data.</text>
</comment>
<sequence length="304" mass="35181">MDFGKLPSIEKVDFTLPIDHTATLPLLNKAKNEAHIPQIYIGCPVWSTKEWVGKWYPLTAKEKDYLHYYSRQFNTIELNTTHYRIPDQATIQRWYETSEPGFKFCPKWPQQISHEALLMNTESAIQAFGENITSLNEKLGVSFLQLPPHFSPQQANILEHFIKTFTPKVPLAVEFRHPDWFKSNPEVEETFAMLQENHVGTVISDVAGRRDVLHMHLTTPTAMIRFVGNGLHPTDYERIDSWVLRIKSWFEQGLHTLYFFVHEPDPNTLAPELAVYLTKQLEKHCQMDVKGPSPLPQIIQGSLF</sequence>
<dbReference type="SUPFAM" id="SSF117396">
    <property type="entry name" value="TM1631-like"/>
    <property type="match status" value="1"/>
</dbReference>
<dbReference type="Pfam" id="PF01904">
    <property type="entry name" value="DUF72"/>
    <property type="match status" value="1"/>
</dbReference>
<dbReference type="Proteomes" id="UP001241110">
    <property type="component" value="Unassembled WGS sequence"/>
</dbReference>
<dbReference type="AlphaFoldDB" id="A0AAE3QJ74"/>
<dbReference type="InterPro" id="IPR002763">
    <property type="entry name" value="DUF72"/>
</dbReference>
<dbReference type="PANTHER" id="PTHR30348:SF9">
    <property type="entry name" value="UPF0759 PROTEIN YECE"/>
    <property type="match status" value="1"/>
</dbReference>
<reference evidence="1" key="1">
    <citation type="submission" date="2023-05" db="EMBL/GenBank/DDBJ databases">
        <authorList>
            <person name="Zhang X."/>
        </authorList>
    </citation>
    <scope>NUCLEOTIDE SEQUENCE</scope>
    <source>
        <strain evidence="1">YF14B1</strain>
    </source>
</reference>
<evidence type="ECO:0000313" key="2">
    <source>
        <dbReference type="Proteomes" id="UP001241110"/>
    </source>
</evidence>
<protein>
    <submittedName>
        <fullName evidence="1">DUF72 domain-containing protein</fullName>
    </submittedName>
</protein>